<protein>
    <submittedName>
        <fullName evidence="1">Uncharacterized protein</fullName>
    </submittedName>
</protein>
<dbReference type="RefSeq" id="WP_106294434.1">
    <property type="nucleotide sequence ID" value="NZ_PVTH01000009.1"/>
</dbReference>
<dbReference type="AlphaFoldDB" id="A0A2T0TXF7"/>
<keyword evidence="2" id="KW-1185">Reference proteome</keyword>
<gene>
    <name evidence="1" type="ORF">B0I27_109100</name>
</gene>
<comment type="caution">
    <text evidence="1">The sequence shown here is derived from an EMBL/GenBank/DDBJ whole genome shotgun (WGS) entry which is preliminary data.</text>
</comment>
<accession>A0A2T0TXF7</accession>
<dbReference type="EMBL" id="PVTH01000009">
    <property type="protein sequence ID" value="PRY50377.1"/>
    <property type="molecule type" value="Genomic_DNA"/>
</dbReference>
<reference evidence="1 2" key="1">
    <citation type="submission" date="2018-03" db="EMBL/GenBank/DDBJ databases">
        <title>Genomic Encyclopedia of Type Strains, Phase III (KMG-III): the genomes of soil and plant-associated and newly described type strains.</title>
        <authorList>
            <person name="Whitman W."/>
        </authorList>
    </citation>
    <scope>NUCLEOTIDE SEQUENCE [LARGE SCALE GENOMIC DNA]</scope>
    <source>
        <strain evidence="1 2">CGMCC 1.9313</strain>
    </source>
</reference>
<sequence>MKDTDSNSKVVAIGQLRYKRTVYKDPRIVRLYMDKKMYFDLNTLSHYAQMTPDELIREVLGDWIKEQNGKPGLQ</sequence>
<evidence type="ECO:0000313" key="2">
    <source>
        <dbReference type="Proteomes" id="UP000238034"/>
    </source>
</evidence>
<name>A0A2T0TXF7_9SPHI</name>
<proteinExistence type="predicted"/>
<evidence type="ECO:0000313" key="1">
    <source>
        <dbReference type="EMBL" id="PRY50377.1"/>
    </source>
</evidence>
<dbReference type="Proteomes" id="UP000238034">
    <property type="component" value="Unassembled WGS sequence"/>
</dbReference>
<organism evidence="1 2">
    <name type="scientific">Arcticibacter pallidicorallinus</name>
    <dbReference type="NCBI Taxonomy" id="1259464"/>
    <lineage>
        <taxon>Bacteria</taxon>
        <taxon>Pseudomonadati</taxon>
        <taxon>Bacteroidota</taxon>
        <taxon>Sphingobacteriia</taxon>
        <taxon>Sphingobacteriales</taxon>
        <taxon>Sphingobacteriaceae</taxon>
        <taxon>Arcticibacter</taxon>
    </lineage>
</organism>